<reference evidence="3 4" key="1">
    <citation type="submission" date="2020-08" db="EMBL/GenBank/DDBJ databases">
        <title>Sequencing the genomes of 1000 actinobacteria strains.</title>
        <authorList>
            <person name="Klenk H.-P."/>
        </authorList>
    </citation>
    <scope>NUCLEOTIDE SEQUENCE [LARGE SCALE GENOMIC DNA]</scope>
    <source>
        <strain evidence="3 4">DSM 43851</strain>
    </source>
</reference>
<dbReference type="SUPFAM" id="SSF49899">
    <property type="entry name" value="Concanavalin A-like lectins/glucanases"/>
    <property type="match status" value="1"/>
</dbReference>
<organism evidence="3 4">
    <name type="scientific">Kutzneria kofuensis</name>
    <dbReference type="NCBI Taxonomy" id="103725"/>
    <lineage>
        <taxon>Bacteria</taxon>
        <taxon>Bacillati</taxon>
        <taxon>Actinomycetota</taxon>
        <taxon>Actinomycetes</taxon>
        <taxon>Pseudonocardiales</taxon>
        <taxon>Pseudonocardiaceae</taxon>
        <taxon>Kutzneria</taxon>
    </lineage>
</organism>
<dbReference type="InterPro" id="IPR013320">
    <property type="entry name" value="ConA-like_dom_sf"/>
</dbReference>
<gene>
    <name evidence="3" type="ORF">BJ998_007086</name>
</gene>
<comment type="caution">
    <text evidence="3">The sequence shown here is derived from an EMBL/GenBank/DDBJ whole genome shotgun (WGS) entry which is preliminary data.</text>
</comment>
<dbReference type="RefSeq" id="WP_246488718.1">
    <property type="nucleotide sequence ID" value="NZ_BAAAWY010000067.1"/>
</dbReference>
<keyword evidence="4" id="KW-1185">Reference proteome</keyword>
<evidence type="ECO:0000256" key="1">
    <source>
        <dbReference type="SAM" id="SignalP"/>
    </source>
</evidence>
<sequence length="259" mass="26949">MNKKLTASALTLAAAGALFAGQSAMAAPALDTSVAPGGNFNLTVWSLQEPVGSPGSPTTISPSRLKGPNGFQDKYFYTDTSDGSMTFWDPENGVHTPNSNFSRSELREMNSNGSAASWGLPGTHKLSATVKVTKVPASVCVGQIHASEGSGTTKPLVELYYHSNGDIIAGIENGPGGGQTPHTVGHVSLNTKWSYVISVTGGNTINIQINGGSTQKFAIPSGWNGYPQYFKAGDYNQTASSSSTNGATVHFYALTVSHS</sequence>
<dbReference type="Gene3D" id="2.60.120.200">
    <property type="match status" value="1"/>
</dbReference>
<keyword evidence="1" id="KW-0732">Signal</keyword>
<protein>
    <recommendedName>
        <fullName evidence="2">Alginate lyase 2 domain-containing protein</fullName>
    </recommendedName>
</protein>
<feature type="signal peptide" evidence="1">
    <location>
        <begin position="1"/>
        <end position="26"/>
    </location>
</feature>
<accession>A0A7W9KNL9</accession>
<dbReference type="EMBL" id="JACHIR010000001">
    <property type="protein sequence ID" value="MBB5895890.1"/>
    <property type="molecule type" value="Genomic_DNA"/>
</dbReference>
<evidence type="ECO:0000313" key="3">
    <source>
        <dbReference type="EMBL" id="MBB5895890.1"/>
    </source>
</evidence>
<dbReference type="InterPro" id="IPR014895">
    <property type="entry name" value="Alginate_lyase_2"/>
</dbReference>
<evidence type="ECO:0000259" key="2">
    <source>
        <dbReference type="Pfam" id="PF08787"/>
    </source>
</evidence>
<dbReference type="AlphaFoldDB" id="A0A7W9KNL9"/>
<feature type="chain" id="PRO_5031147198" description="Alginate lyase 2 domain-containing protein" evidence="1">
    <location>
        <begin position="27"/>
        <end position="259"/>
    </location>
</feature>
<feature type="domain" description="Alginate lyase 2" evidence="2">
    <location>
        <begin position="40"/>
        <end position="258"/>
    </location>
</feature>
<name>A0A7W9KNL9_9PSEU</name>
<proteinExistence type="predicted"/>
<dbReference type="Pfam" id="PF08787">
    <property type="entry name" value="Alginate_lyase2"/>
    <property type="match status" value="1"/>
</dbReference>
<evidence type="ECO:0000313" key="4">
    <source>
        <dbReference type="Proteomes" id="UP000585638"/>
    </source>
</evidence>
<dbReference type="Proteomes" id="UP000585638">
    <property type="component" value="Unassembled WGS sequence"/>
</dbReference>